<feature type="transmembrane region" description="Helical" evidence="1">
    <location>
        <begin position="113"/>
        <end position="133"/>
    </location>
</feature>
<organism evidence="3 4">
    <name type="scientific">Piloderma croceum (strain F 1598)</name>
    <dbReference type="NCBI Taxonomy" id="765440"/>
    <lineage>
        <taxon>Eukaryota</taxon>
        <taxon>Fungi</taxon>
        <taxon>Dikarya</taxon>
        <taxon>Basidiomycota</taxon>
        <taxon>Agaricomycotina</taxon>
        <taxon>Agaricomycetes</taxon>
        <taxon>Agaricomycetidae</taxon>
        <taxon>Atheliales</taxon>
        <taxon>Atheliaceae</taxon>
        <taxon>Piloderma</taxon>
    </lineage>
</organism>
<dbReference type="AlphaFoldDB" id="A0A0C3BD79"/>
<dbReference type="OrthoDB" id="2686513at2759"/>
<feature type="domain" description="DUF6533" evidence="2">
    <location>
        <begin position="14"/>
        <end position="58"/>
    </location>
</feature>
<keyword evidence="1" id="KW-0812">Transmembrane</keyword>
<dbReference type="InterPro" id="IPR045340">
    <property type="entry name" value="DUF6533"/>
</dbReference>
<evidence type="ECO:0000313" key="4">
    <source>
        <dbReference type="Proteomes" id="UP000054166"/>
    </source>
</evidence>
<accession>A0A0C3BD79</accession>
<evidence type="ECO:0000259" key="2">
    <source>
        <dbReference type="Pfam" id="PF20151"/>
    </source>
</evidence>
<dbReference type="EMBL" id="KN832988">
    <property type="protein sequence ID" value="KIM84273.1"/>
    <property type="molecule type" value="Genomic_DNA"/>
</dbReference>
<feature type="transmembrane region" description="Helical" evidence="1">
    <location>
        <begin position="86"/>
        <end position="107"/>
    </location>
</feature>
<reference evidence="4" key="2">
    <citation type="submission" date="2015-01" db="EMBL/GenBank/DDBJ databases">
        <title>Evolutionary Origins and Diversification of the Mycorrhizal Mutualists.</title>
        <authorList>
            <consortium name="DOE Joint Genome Institute"/>
            <consortium name="Mycorrhizal Genomics Consortium"/>
            <person name="Kohler A."/>
            <person name="Kuo A."/>
            <person name="Nagy L.G."/>
            <person name="Floudas D."/>
            <person name="Copeland A."/>
            <person name="Barry K.W."/>
            <person name="Cichocki N."/>
            <person name="Veneault-Fourrey C."/>
            <person name="LaButti K."/>
            <person name="Lindquist E.A."/>
            <person name="Lipzen A."/>
            <person name="Lundell T."/>
            <person name="Morin E."/>
            <person name="Murat C."/>
            <person name="Riley R."/>
            <person name="Ohm R."/>
            <person name="Sun H."/>
            <person name="Tunlid A."/>
            <person name="Henrissat B."/>
            <person name="Grigoriev I.V."/>
            <person name="Hibbett D.S."/>
            <person name="Martin F."/>
        </authorList>
    </citation>
    <scope>NUCLEOTIDE SEQUENCE [LARGE SCALE GENOMIC DNA]</scope>
    <source>
        <strain evidence="4">F 1598</strain>
    </source>
</reference>
<gene>
    <name evidence="3" type="ORF">PILCRDRAFT_818609</name>
</gene>
<sequence>MDEVMAKDALLNSYLHLFSISILYYDWSLTFDLEISTIWRRPIKASTICFVLNRYFSVIGNVFITIFNMKRQSLQSCKNYDLSHQLFIIVNQTFVCVLLMLRTWALYNLNTPILLFMITIALLLLGVASWSQVGQQNQYATNLPGCNVFYSIKGGLHLAAAWEALLAFDSLIFVLTVLKTYKGRHRHHFISMRRINIVSLVLRDGATYYAVMALANLANILTFYLARPMLKGCLTSFASCISVTMMSRLMLNLHSAASAGIFSTSPTSDTSSGVAFTSRVPENLPFAMNSYQTDLELRRQSLQVGADFVARATGSHDIEME</sequence>
<reference evidence="3 4" key="1">
    <citation type="submission" date="2014-04" db="EMBL/GenBank/DDBJ databases">
        <authorList>
            <consortium name="DOE Joint Genome Institute"/>
            <person name="Kuo A."/>
            <person name="Tarkka M."/>
            <person name="Buscot F."/>
            <person name="Kohler A."/>
            <person name="Nagy L.G."/>
            <person name="Floudas D."/>
            <person name="Copeland A."/>
            <person name="Barry K.W."/>
            <person name="Cichocki N."/>
            <person name="Veneault-Fourrey C."/>
            <person name="LaButti K."/>
            <person name="Lindquist E.A."/>
            <person name="Lipzen A."/>
            <person name="Lundell T."/>
            <person name="Morin E."/>
            <person name="Murat C."/>
            <person name="Sun H."/>
            <person name="Tunlid A."/>
            <person name="Henrissat B."/>
            <person name="Grigoriev I.V."/>
            <person name="Hibbett D.S."/>
            <person name="Martin F."/>
            <person name="Nordberg H.P."/>
            <person name="Cantor M.N."/>
            <person name="Hua S.X."/>
        </authorList>
    </citation>
    <scope>NUCLEOTIDE SEQUENCE [LARGE SCALE GENOMIC DNA]</scope>
    <source>
        <strain evidence="3 4">F 1598</strain>
    </source>
</reference>
<dbReference type="STRING" id="765440.A0A0C3BD79"/>
<dbReference type="Pfam" id="PF20151">
    <property type="entry name" value="DUF6533"/>
    <property type="match status" value="1"/>
</dbReference>
<dbReference type="InParanoid" id="A0A0C3BD79"/>
<feature type="transmembrane region" description="Helical" evidence="1">
    <location>
        <begin position="45"/>
        <end position="66"/>
    </location>
</feature>
<keyword evidence="1" id="KW-0472">Membrane</keyword>
<dbReference type="HOGENOM" id="CLU_035509_7_0_1"/>
<evidence type="ECO:0000256" key="1">
    <source>
        <dbReference type="SAM" id="Phobius"/>
    </source>
</evidence>
<protein>
    <recommendedName>
        <fullName evidence="2">DUF6533 domain-containing protein</fullName>
    </recommendedName>
</protein>
<feature type="transmembrane region" description="Helical" evidence="1">
    <location>
        <begin position="206"/>
        <end position="226"/>
    </location>
</feature>
<name>A0A0C3BD79_PILCF</name>
<keyword evidence="4" id="KW-1185">Reference proteome</keyword>
<dbReference type="Proteomes" id="UP000054166">
    <property type="component" value="Unassembled WGS sequence"/>
</dbReference>
<keyword evidence="1" id="KW-1133">Transmembrane helix</keyword>
<feature type="transmembrane region" description="Helical" evidence="1">
    <location>
        <begin position="154"/>
        <end position="178"/>
    </location>
</feature>
<proteinExistence type="predicted"/>
<evidence type="ECO:0000313" key="3">
    <source>
        <dbReference type="EMBL" id="KIM84273.1"/>
    </source>
</evidence>